<feature type="transmembrane region" description="Helical" evidence="1">
    <location>
        <begin position="6"/>
        <end position="31"/>
    </location>
</feature>
<sequence length="66" mass="7895">MIMYTYLTAFLSVFLPFFENGVWVLAFFYLLTRIFRNEKLIKIARAITIVMLILLLIDLIVRLFTM</sequence>
<organism evidence="2 3">
    <name type="scientific">Bacillus manliponensis</name>
    <dbReference type="NCBI Taxonomy" id="574376"/>
    <lineage>
        <taxon>Bacteria</taxon>
        <taxon>Bacillati</taxon>
        <taxon>Bacillota</taxon>
        <taxon>Bacilli</taxon>
        <taxon>Bacillales</taxon>
        <taxon>Bacillaceae</taxon>
        <taxon>Bacillus</taxon>
        <taxon>Bacillus cereus group</taxon>
    </lineage>
</organism>
<feature type="transmembrane region" description="Helical" evidence="1">
    <location>
        <begin position="43"/>
        <end position="64"/>
    </location>
</feature>
<evidence type="ECO:0000256" key="1">
    <source>
        <dbReference type="SAM" id="Phobius"/>
    </source>
</evidence>
<evidence type="ECO:0000313" key="2">
    <source>
        <dbReference type="EMBL" id="KEK18929.1"/>
    </source>
</evidence>
<dbReference type="Proteomes" id="UP000027822">
    <property type="component" value="Unassembled WGS sequence"/>
</dbReference>
<comment type="caution">
    <text evidence="2">The sequence shown here is derived from an EMBL/GenBank/DDBJ whole genome shotgun (WGS) entry which is preliminary data.</text>
</comment>
<reference evidence="2" key="1">
    <citation type="submission" date="2014-06" db="EMBL/GenBank/DDBJ databases">
        <title>Draft genome sequence of Bacillus manliponensis JCM 15802 (MCCC 1A00708).</title>
        <authorList>
            <person name="Lai Q."/>
            <person name="Liu Y."/>
            <person name="Shao Z."/>
        </authorList>
    </citation>
    <scope>NUCLEOTIDE SEQUENCE [LARGE SCALE GENOMIC DNA]</scope>
    <source>
        <strain evidence="2">JCM 15802</strain>
    </source>
</reference>
<dbReference type="EMBL" id="JOTN01000010">
    <property type="protein sequence ID" value="KEK18929.1"/>
    <property type="molecule type" value="Genomic_DNA"/>
</dbReference>
<dbReference type="AlphaFoldDB" id="A0A073JVA7"/>
<keyword evidence="3" id="KW-1185">Reference proteome</keyword>
<keyword evidence="1" id="KW-1133">Transmembrane helix</keyword>
<keyword evidence="1" id="KW-0472">Membrane</keyword>
<evidence type="ECO:0000313" key="3">
    <source>
        <dbReference type="Proteomes" id="UP000027822"/>
    </source>
</evidence>
<protein>
    <submittedName>
        <fullName evidence="2">Uncharacterized protein</fullName>
    </submittedName>
</protein>
<keyword evidence="1" id="KW-0812">Transmembrane</keyword>
<name>A0A073JVA7_9BACI</name>
<dbReference type="STRING" id="574376.BAMA_02320"/>
<proteinExistence type="predicted"/>
<accession>A0A073JVA7</accession>
<gene>
    <name evidence="2" type="ORF">BAMA_02320</name>
</gene>